<keyword evidence="9" id="KW-0511">Multifunctional enzyme</keyword>
<evidence type="ECO:0000256" key="8">
    <source>
        <dbReference type="RuleBase" id="RU003793"/>
    </source>
</evidence>
<accession>A0AAX3J1W4</accession>
<organism evidence="13 14">
    <name type="scientific">Pantoea brenneri</name>
    <dbReference type="NCBI Taxonomy" id="472694"/>
    <lineage>
        <taxon>Bacteria</taxon>
        <taxon>Pseudomonadati</taxon>
        <taxon>Pseudomonadota</taxon>
        <taxon>Gammaproteobacteria</taxon>
        <taxon>Enterobacterales</taxon>
        <taxon>Erwiniaceae</taxon>
        <taxon>Pantoea</taxon>
    </lineage>
</organism>
<dbReference type="Pfam" id="PF06750">
    <property type="entry name" value="A24_N_bact"/>
    <property type="match status" value="1"/>
</dbReference>
<evidence type="ECO:0000256" key="5">
    <source>
        <dbReference type="ARBA" id="ARBA00022692"/>
    </source>
</evidence>
<dbReference type="PRINTS" id="PR00864">
    <property type="entry name" value="PREPILNPTASE"/>
</dbReference>
<evidence type="ECO:0000256" key="9">
    <source>
        <dbReference type="RuleBase" id="RU003794"/>
    </source>
</evidence>
<dbReference type="GO" id="GO:0005886">
    <property type="term" value="C:plasma membrane"/>
    <property type="evidence" value="ECO:0007669"/>
    <property type="project" value="UniProtKB-SubCell"/>
</dbReference>
<dbReference type="RefSeq" id="WP_407719874.1">
    <property type="nucleotide sequence ID" value="NZ_JAOCKV010000040.1"/>
</dbReference>
<dbReference type="GO" id="GO:0004190">
    <property type="term" value="F:aspartic-type endopeptidase activity"/>
    <property type="evidence" value="ECO:0007669"/>
    <property type="project" value="UniProtKB-EC"/>
</dbReference>
<keyword evidence="3" id="KW-1003">Cell membrane</keyword>
<dbReference type="InterPro" id="IPR000045">
    <property type="entry name" value="Prepilin_IV_endopep_pep"/>
</dbReference>
<dbReference type="EC" id="2.1.1.-" evidence="9"/>
<dbReference type="EC" id="3.4.23.43" evidence="9"/>
<dbReference type="GO" id="GO:0032259">
    <property type="term" value="P:methylation"/>
    <property type="evidence" value="ECO:0007669"/>
    <property type="project" value="UniProtKB-KW"/>
</dbReference>
<feature type="domain" description="Prepilin peptidase A24 N-terminal" evidence="12">
    <location>
        <begin position="13"/>
        <end position="102"/>
    </location>
</feature>
<name>A0AAX3J1W4_9GAMM</name>
<sequence length="258" mass="28400">MPHYFMIDVVIFIVASALGSFIALVCQRFSPTDSPAEWFHSLCVPGSQCEHCQRPLLWRDRLPLISWPALRGKCRVCRHPFSPHSLVVETLVALLCLLAFNTFERITDSLFIIASSCLLLVLAAIDRRHFCLPDPLNYMLLWLGLTHALTTGSATAAVIGGLTGYSTLWLLGWGYRLARGIDGLGYGDMKLFAALGTCCGWQALPWIAVGATSLALGTVLVGRWRGSTERGNSPLPFGPFLAIAGWMMMVLQTRFTLL</sequence>
<dbReference type="InterPro" id="IPR050882">
    <property type="entry name" value="Prepilin_peptidase/N-MTase"/>
</dbReference>
<dbReference type="GO" id="GO:0008168">
    <property type="term" value="F:methyltransferase activity"/>
    <property type="evidence" value="ECO:0007669"/>
    <property type="project" value="UniProtKB-KW"/>
</dbReference>
<keyword evidence="9 13" id="KW-0489">Methyltransferase</keyword>
<evidence type="ECO:0000256" key="10">
    <source>
        <dbReference type="SAM" id="Phobius"/>
    </source>
</evidence>
<comment type="subcellular location">
    <subcellularLocation>
        <location evidence="1">Cell inner membrane</location>
        <topology evidence="1">Multi-pass membrane protein</topology>
    </subcellularLocation>
    <subcellularLocation>
        <location evidence="9">Cell membrane</location>
        <topology evidence="9">Multi-pass membrane protein</topology>
    </subcellularLocation>
</comment>
<dbReference type="Gene3D" id="1.20.120.1220">
    <property type="match status" value="1"/>
</dbReference>
<comment type="function">
    <text evidence="9">Plays an essential role in type IV pili and type II pseudopili formation by proteolytically removing the leader sequence from substrate proteins and subsequently monomethylating the alpha-amino group of the newly exposed N-terminal phenylalanine.</text>
</comment>
<dbReference type="PANTHER" id="PTHR30487:SF0">
    <property type="entry name" value="PREPILIN LEADER PEPTIDASE_N-METHYLTRANSFERASE-RELATED"/>
    <property type="match status" value="1"/>
</dbReference>
<keyword evidence="9 13" id="KW-0808">Transferase</keyword>
<keyword evidence="5 9" id="KW-0812">Transmembrane</keyword>
<feature type="transmembrane region" description="Helical" evidence="10">
    <location>
        <begin position="109"/>
        <end position="126"/>
    </location>
</feature>
<dbReference type="AlphaFoldDB" id="A0AAX3J1W4"/>
<feature type="transmembrane region" description="Helical" evidence="10">
    <location>
        <begin position="81"/>
        <end position="103"/>
    </location>
</feature>
<evidence type="ECO:0000313" key="14">
    <source>
        <dbReference type="Proteomes" id="UP000433737"/>
    </source>
</evidence>
<evidence type="ECO:0000259" key="11">
    <source>
        <dbReference type="Pfam" id="PF01478"/>
    </source>
</evidence>
<dbReference type="Proteomes" id="UP000433737">
    <property type="component" value="Unassembled WGS sequence"/>
</dbReference>
<keyword evidence="7 10" id="KW-0472">Membrane</keyword>
<evidence type="ECO:0000256" key="1">
    <source>
        <dbReference type="ARBA" id="ARBA00004429"/>
    </source>
</evidence>
<keyword evidence="6 10" id="KW-1133">Transmembrane helix</keyword>
<dbReference type="Pfam" id="PF01478">
    <property type="entry name" value="Peptidase_A24"/>
    <property type="match status" value="1"/>
</dbReference>
<gene>
    <name evidence="13" type="ORF">PANT111_130079</name>
</gene>
<protein>
    <recommendedName>
        <fullName evidence="9">Prepilin leader peptidase/N-methyltransferase</fullName>
        <ecNumber evidence="9">2.1.1.-</ecNumber>
        <ecNumber evidence="9">3.4.23.43</ecNumber>
    </recommendedName>
</protein>
<evidence type="ECO:0000259" key="12">
    <source>
        <dbReference type="Pfam" id="PF06750"/>
    </source>
</evidence>
<feature type="transmembrane region" description="Helical" evidence="10">
    <location>
        <begin position="138"/>
        <end position="171"/>
    </location>
</feature>
<feature type="transmembrane region" description="Helical" evidence="10">
    <location>
        <begin position="191"/>
        <end position="222"/>
    </location>
</feature>
<comment type="catalytic activity">
    <reaction evidence="9">
        <text>Typically cleaves a -Gly-|-Phe- bond to release an N-terminal, basic peptide of 5-8 residues from type IV prepilin, and then N-methylates the new N-terminal amino group, the methyl donor being S-adenosyl-L-methionine.</text>
        <dbReference type="EC" id="3.4.23.43"/>
    </reaction>
</comment>
<dbReference type="InterPro" id="IPR010627">
    <property type="entry name" value="Prepilin_pept_A24_N"/>
</dbReference>
<keyword evidence="4" id="KW-0997">Cell inner membrane</keyword>
<comment type="caution">
    <text evidence="13">The sequence shown here is derived from an EMBL/GenBank/DDBJ whole genome shotgun (WGS) entry which is preliminary data.</text>
</comment>
<evidence type="ECO:0000313" key="13">
    <source>
        <dbReference type="EMBL" id="VXB22081.1"/>
    </source>
</evidence>
<feature type="domain" description="Prepilin type IV endopeptidase peptidase" evidence="11">
    <location>
        <begin position="115"/>
        <end position="216"/>
    </location>
</feature>
<keyword evidence="9" id="KW-0645">Protease</keyword>
<evidence type="ECO:0000256" key="7">
    <source>
        <dbReference type="ARBA" id="ARBA00023136"/>
    </source>
</evidence>
<feature type="transmembrane region" description="Helical" evidence="10">
    <location>
        <begin position="234"/>
        <end position="255"/>
    </location>
</feature>
<dbReference type="EMBL" id="CABWMH010000005">
    <property type="protein sequence ID" value="VXB22081.1"/>
    <property type="molecule type" value="Genomic_DNA"/>
</dbReference>
<evidence type="ECO:0000256" key="3">
    <source>
        <dbReference type="ARBA" id="ARBA00022475"/>
    </source>
</evidence>
<comment type="similarity">
    <text evidence="2 8">Belongs to the peptidase A24 family.</text>
</comment>
<proteinExistence type="inferred from homology"/>
<evidence type="ECO:0000256" key="4">
    <source>
        <dbReference type="ARBA" id="ARBA00022519"/>
    </source>
</evidence>
<evidence type="ECO:0000256" key="2">
    <source>
        <dbReference type="ARBA" id="ARBA00005801"/>
    </source>
</evidence>
<reference evidence="13 14" key="1">
    <citation type="submission" date="2019-10" db="EMBL/GenBank/DDBJ databases">
        <authorList>
            <person name="Karimi E."/>
        </authorList>
    </citation>
    <scope>NUCLEOTIDE SEQUENCE [LARGE SCALE GENOMIC DNA]</scope>
    <source>
        <strain evidence="13">Pantoea sp. 111</strain>
    </source>
</reference>
<dbReference type="InterPro" id="IPR014032">
    <property type="entry name" value="Peptidase_A24A_bac"/>
</dbReference>
<evidence type="ECO:0000256" key="6">
    <source>
        <dbReference type="ARBA" id="ARBA00022989"/>
    </source>
</evidence>
<feature type="transmembrane region" description="Helical" evidence="10">
    <location>
        <begin position="6"/>
        <end position="26"/>
    </location>
</feature>
<dbReference type="GO" id="GO:0006465">
    <property type="term" value="P:signal peptide processing"/>
    <property type="evidence" value="ECO:0007669"/>
    <property type="project" value="TreeGrafter"/>
</dbReference>
<dbReference type="PANTHER" id="PTHR30487">
    <property type="entry name" value="TYPE 4 PREPILIN-LIKE PROTEINS LEADER PEPTIDE-PROCESSING ENZYME"/>
    <property type="match status" value="1"/>
</dbReference>
<keyword evidence="9 13" id="KW-0378">Hydrolase</keyword>